<dbReference type="STRING" id="288992.SAMN04488522_106146"/>
<dbReference type="EMBL" id="FQUQ01000006">
    <property type="protein sequence ID" value="SHG57971.1"/>
    <property type="molecule type" value="Genomic_DNA"/>
</dbReference>
<name>A0A1M5KYY7_9SPHI</name>
<reference evidence="3" key="1">
    <citation type="submission" date="2016-11" db="EMBL/GenBank/DDBJ databases">
        <authorList>
            <person name="Varghese N."/>
            <person name="Submissions S."/>
        </authorList>
    </citation>
    <scope>NUCLEOTIDE SEQUENCE [LARGE SCALE GENOMIC DNA]</scope>
    <source>
        <strain evidence="3">DSM 16990</strain>
    </source>
</reference>
<evidence type="ECO:0000313" key="2">
    <source>
        <dbReference type="EMBL" id="SHG57971.1"/>
    </source>
</evidence>
<protein>
    <recommendedName>
        <fullName evidence="4">SH3 domain-containing protein</fullName>
    </recommendedName>
</protein>
<gene>
    <name evidence="2" type="ORF">SAMN04488522_106146</name>
</gene>
<organism evidence="2 3">
    <name type="scientific">Pedobacter caeni</name>
    <dbReference type="NCBI Taxonomy" id="288992"/>
    <lineage>
        <taxon>Bacteria</taxon>
        <taxon>Pseudomonadati</taxon>
        <taxon>Bacteroidota</taxon>
        <taxon>Sphingobacteriia</taxon>
        <taxon>Sphingobacteriales</taxon>
        <taxon>Sphingobacteriaceae</taxon>
        <taxon>Pedobacter</taxon>
    </lineage>
</organism>
<evidence type="ECO:0000313" key="3">
    <source>
        <dbReference type="Proteomes" id="UP000184287"/>
    </source>
</evidence>
<accession>A0A1M5KYY7</accession>
<keyword evidence="3" id="KW-1185">Reference proteome</keyword>
<dbReference type="InterPro" id="IPR010916">
    <property type="entry name" value="TonB_box_CS"/>
</dbReference>
<sequence length="290" mass="32490">MLKQVFVALLIVFSVSVFAQERPAAYALTGESNLWNKKINDTACVFADIAYLREQPNLKGAILDSLSAGTRVVIKSEAYNNTLIKDFYAPWHKVEYTIGKQKRSGFIWLGLLALGTNQDKEGKLWMYGFNKYLNRSNDEAHLSLCEIKILDPALQVAGRTSILVTRGEQTYTEGKILSNMGLTGLQAIYRIGFFGEACGVSTDHHYLGWTGKEFINLPGKTNVSDAGVVYHEEKLLFPSEHGLAPSLIIKDITDGEVIDPDQQKLTYKESKKRVKYIWDGKIASEIVEMK</sequence>
<feature type="signal peptide" evidence="1">
    <location>
        <begin position="1"/>
        <end position="19"/>
    </location>
</feature>
<dbReference type="OrthoDB" id="743724at2"/>
<dbReference type="RefSeq" id="WP_073236688.1">
    <property type="nucleotide sequence ID" value="NZ_FQUQ01000006.1"/>
</dbReference>
<dbReference type="AlphaFoldDB" id="A0A1M5KYY7"/>
<proteinExistence type="predicted"/>
<feature type="chain" id="PRO_5012025138" description="SH3 domain-containing protein" evidence="1">
    <location>
        <begin position="20"/>
        <end position="290"/>
    </location>
</feature>
<evidence type="ECO:0008006" key="4">
    <source>
        <dbReference type="Google" id="ProtNLM"/>
    </source>
</evidence>
<dbReference type="Proteomes" id="UP000184287">
    <property type="component" value="Unassembled WGS sequence"/>
</dbReference>
<keyword evidence="1" id="KW-0732">Signal</keyword>
<dbReference type="PROSITE" id="PS00430">
    <property type="entry name" value="TONB_DEPENDENT_REC_1"/>
    <property type="match status" value="1"/>
</dbReference>
<evidence type="ECO:0000256" key="1">
    <source>
        <dbReference type="SAM" id="SignalP"/>
    </source>
</evidence>